<gene>
    <name evidence="2" type="ORF">KFL_001000110</name>
</gene>
<evidence type="ECO:0000313" key="3">
    <source>
        <dbReference type="Proteomes" id="UP000054558"/>
    </source>
</evidence>
<protein>
    <submittedName>
        <fullName evidence="2">Uncharacterized protein</fullName>
    </submittedName>
</protein>
<dbReference type="AlphaFoldDB" id="A0A1Y1HY43"/>
<name>A0A1Y1HY43_KLENI</name>
<dbReference type="EMBL" id="DF237049">
    <property type="protein sequence ID" value="GAQ82089.1"/>
    <property type="molecule type" value="Genomic_DNA"/>
</dbReference>
<feature type="compositionally biased region" description="Basic and acidic residues" evidence="1">
    <location>
        <begin position="286"/>
        <end position="298"/>
    </location>
</feature>
<reference evidence="2 3" key="1">
    <citation type="journal article" date="2014" name="Nat. Commun.">
        <title>Klebsormidium flaccidum genome reveals primary factors for plant terrestrial adaptation.</title>
        <authorList>
            <person name="Hori K."/>
            <person name="Maruyama F."/>
            <person name="Fujisawa T."/>
            <person name="Togashi T."/>
            <person name="Yamamoto N."/>
            <person name="Seo M."/>
            <person name="Sato S."/>
            <person name="Yamada T."/>
            <person name="Mori H."/>
            <person name="Tajima N."/>
            <person name="Moriyama T."/>
            <person name="Ikeuchi M."/>
            <person name="Watanabe M."/>
            <person name="Wada H."/>
            <person name="Kobayashi K."/>
            <person name="Saito M."/>
            <person name="Masuda T."/>
            <person name="Sasaki-Sekimoto Y."/>
            <person name="Mashiguchi K."/>
            <person name="Awai K."/>
            <person name="Shimojima M."/>
            <person name="Masuda S."/>
            <person name="Iwai M."/>
            <person name="Nobusawa T."/>
            <person name="Narise T."/>
            <person name="Kondo S."/>
            <person name="Saito H."/>
            <person name="Sato R."/>
            <person name="Murakawa M."/>
            <person name="Ihara Y."/>
            <person name="Oshima-Yamada Y."/>
            <person name="Ohtaka K."/>
            <person name="Satoh M."/>
            <person name="Sonobe K."/>
            <person name="Ishii M."/>
            <person name="Ohtani R."/>
            <person name="Kanamori-Sato M."/>
            <person name="Honoki R."/>
            <person name="Miyazaki D."/>
            <person name="Mochizuki H."/>
            <person name="Umetsu J."/>
            <person name="Higashi K."/>
            <person name="Shibata D."/>
            <person name="Kamiya Y."/>
            <person name="Sato N."/>
            <person name="Nakamura Y."/>
            <person name="Tabata S."/>
            <person name="Ida S."/>
            <person name="Kurokawa K."/>
            <person name="Ohta H."/>
        </authorList>
    </citation>
    <scope>NUCLEOTIDE SEQUENCE [LARGE SCALE GENOMIC DNA]</scope>
    <source>
        <strain evidence="2 3">NIES-2285</strain>
    </source>
</reference>
<feature type="compositionally biased region" description="Basic and acidic residues" evidence="1">
    <location>
        <begin position="230"/>
        <end position="242"/>
    </location>
</feature>
<sequence length="308" mass="31385">MSATSAIKCWGARTFFIPANERPTNSQHKVTATCAPRHSTQSALQFHARELIKSPKTLPQTKIHTRKSIHLACAADGAQSAPAREKVQPSPGGSAGEDGMSADLRHMREAGPIGDSAAGVAGTVGSAEELEAADETAEEIGSPAKTAIASDYGPGASALNPGVNSAGEIDYSKATVQPGARPPSAAASAAPRGRESPLQETDTAPAAQGFSGQENGSKHEAMAENFEAQATRHPEALSDQVDKAPGSGMDTAGSAAETSEAEKTSEGNVSLVPDEDLAGSKSTGQAEERKADGGKDLNDAVGPTHQAL</sequence>
<evidence type="ECO:0000256" key="1">
    <source>
        <dbReference type="SAM" id="MobiDB-lite"/>
    </source>
</evidence>
<feature type="compositionally biased region" description="Low complexity" evidence="1">
    <location>
        <begin position="178"/>
        <end position="191"/>
    </location>
</feature>
<evidence type="ECO:0000313" key="2">
    <source>
        <dbReference type="EMBL" id="GAQ82089.1"/>
    </source>
</evidence>
<dbReference type="Proteomes" id="UP000054558">
    <property type="component" value="Unassembled WGS sequence"/>
</dbReference>
<feature type="region of interest" description="Disordered" evidence="1">
    <location>
        <begin position="174"/>
        <end position="308"/>
    </location>
</feature>
<keyword evidence="3" id="KW-1185">Reference proteome</keyword>
<organism evidence="2 3">
    <name type="scientific">Klebsormidium nitens</name>
    <name type="common">Green alga</name>
    <name type="synonym">Ulothrix nitens</name>
    <dbReference type="NCBI Taxonomy" id="105231"/>
    <lineage>
        <taxon>Eukaryota</taxon>
        <taxon>Viridiplantae</taxon>
        <taxon>Streptophyta</taxon>
        <taxon>Klebsormidiophyceae</taxon>
        <taxon>Klebsormidiales</taxon>
        <taxon>Klebsormidiaceae</taxon>
        <taxon>Klebsormidium</taxon>
    </lineage>
</organism>
<accession>A0A1Y1HY43</accession>
<proteinExistence type="predicted"/>
<feature type="region of interest" description="Disordered" evidence="1">
    <location>
        <begin position="75"/>
        <end position="100"/>
    </location>
</feature>